<dbReference type="InterPro" id="IPR011006">
    <property type="entry name" value="CheY-like_superfamily"/>
</dbReference>
<dbReference type="Pfam" id="PF00072">
    <property type="entry name" value="Response_reg"/>
    <property type="match status" value="1"/>
</dbReference>
<dbReference type="RefSeq" id="WP_263722010.1">
    <property type="nucleotide sequence ID" value="NZ_JAOWLA010000010.1"/>
</dbReference>
<dbReference type="PANTHER" id="PTHR44591:SF3">
    <property type="entry name" value="RESPONSE REGULATORY DOMAIN-CONTAINING PROTEIN"/>
    <property type="match status" value="1"/>
</dbReference>
<dbReference type="InterPro" id="IPR050595">
    <property type="entry name" value="Bact_response_regulator"/>
</dbReference>
<proteinExistence type="predicted"/>
<comment type="caution">
    <text evidence="4">The sequence shown here is derived from an EMBL/GenBank/DDBJ whole genome shotgun (WGS) entry which is preliminary data.</text>
</comment>
<evidence type="ECO:0000256" key="2">
    <source>
        <dbReference type="PROSITE-ProRule" id="PRU00169"/>
    </source>
</evidence>
<reference evidence="4 5" key="1">
    <citation type="submission" date="2022-10" db="EMBL/GenBank/DDBJ databases">
        <title>Defluviimonas sp. nov., isolated from ocean surface water.</title>
        <authorList>
            <person name="He W."/>
            <person name="Wang L."/>
            <person name="Zhang D.-F."/>
        </authorList>
    </citation>
    <scope>NUCLEOTIDE SEQUENCE [LARGE SCALE GENOMIC DNA]</scope>
    <source>
        <strain evidence="4 5">WL0075</strain>
    </source>
</reference>
<accession>A0ABT2Z3A0</accession>
<dbReference type="SMART" id="SM00448">
    <property type="entry name" value="REC"/>
    <property type="match status" value="1"/>
</dbReference>
<keyword evidence="1 2" id="KW-0597">Phosphoprotein</keyword>
<name>A0ABT2Z3A0_9RHOB</name>
<dbReference type="PROSITE" id="PS50110">
    <property type="entry name" value="RESPONSE_REGULATORY"/>
    <property type="match status" value="1"/>
</dbReference>
<dbReference type="EMBL" id="JAOWLA010000010">
    <property type="protein sequence ID" value="MCV2865495.1"/>
    <property type="molecule type" value="Genomic_DNA"/>
</dbReference>
<evidence type="ECO:0000259" key="3">
    <source>
        <dbReference type="PROSITE" id="PS50110"/>
    </source>
</evidence>
<evidence type="ECO:0000256" key="1">
    <source>
        <dbReference type="ARBA" id="ARBA00022553"/>
    </source>
</evidence>
<sequence length="234" mass="24710">MTDGCDAFRPLHRPTAEAPLAGLTVLVVEDSRFASEALRLMCLRSGARIRRADCLRSAERHLATYRPSVVIVDPGLPDGSGLDLIRGLDALVPRVPVILATSGDPAAETPARIAGAQGFLPKPLHSLAAFQSAVIEALPLHARKSRRAVREVTIRPDPLTLHEDLAMADRQLSMAGGGARLDYIAQFLAGLGRGSSDSDLLDAAKSLRGVPPAEAARRVGAVRALVTARLRAGA</sequence>
<feature type="modified residue" description="4-aspartylphosphate" evidence="2">
    <location>
        <position position="73"/>
    </location>
</feature>
<dbReference type="InterPro" id="IPR001789">
    <property type="entry name" value="Sig_transdc_resp-reg_receiver"/>
</dbReference>
<dbReference type="CDD" id="cd00156">
    <property type="entry name" value="REC"/>
    <property type="match status" value="1"/>
</dbReference>
<evidence type="ECO:0000313" key="4">
    <source>
        <dbReference type="EMBL" id="MCV2865495.1"/>
    </source>
</evidence>
<dbReference type="Proteomes" id="UP001652503">
    <property type="component" value="Unassembled WGS sequence"/>
</dbReference>
<protein>
    <submittedName>
        <fullName evidence="4">Response regulator</fullName>
    </submittedName>
</protein>
<feature type="domain" description="Response regulatory" evidence="3">
    <location>
        <begin position="24"/>
        <end position="137"/>
    </location>
</feature>
<dbReference type="PANTHER" id="PTHR44591">
    <property type="entry name" value="STRESS RESPONSE REGULATOR PROTEIN 1"/>
    <property type="match status" value="1"/>
</dbReference>
<keyword evidence="5" id="KW-1185">Reference proteome</keyword>
<organism evidence="4 5">
    <name type="scientific">Albidovulum sediminicola</name>
    <dbReference type="NCBI Taxonomy" id="2984331"/>
    <lineage>
        <taxon>Bacteria</taxon>
        <taxon>Pseudomonadati</taxon>
        <taxon>Pseudomonadota</taxon>
        <taxon>Alphaproteobacteria</taxon>
        <taxon>Rhodobacterales</taxon>
        <taxon>Paracoccaceae</taxon>
        <taxon>Albidovulum</taxon>
    </lineage>
</organism>
<dbReference type="SUPFAM" id="SSF52172">
    <property type="entry name" value="CheY-like"/>
    <property type="match status" value="1"/>
</dbReference>
<dbReference type="Gene3D" id="3.40.50.2300">
    <property type="match status" value="1"/>
</dbReference>
<gene>
    <name evidence="4" type="ORF">OE647_12245</name>
</gene>
<evidence type="ECO:0000313" key="5">
    <source>
        <dbReference type="Proteomes" id="UP001652503"/>
    </source>
</evidence>